<sequence>MLWRRSDNSSSVGRSGGESFGQRDTMGQLSSAELPTVANAVAVQSEKPSTDSKTRPEIGNEAGRLEKLMIRPSQPIDICRRPSQNEPRNFHLQHLQKPMAQRLLQRSASEMTTEVPKCPSTDCWAPAGTQKGHHQPRVIQPRRLATNNGNNGIANGTLMGGMVSEMGGDEQIKGGQSQPNDGGGHKRTSGHTAEMPTQAKDGAEREGPSGGQNKENGDNAGQRSGSSTSSRNSRKRLNSLELGSTEYDALEGTSSAEAKVAEKSHQKFNETKETAPEQKQNELLNGGSQMANDGTTNKKDDGTVRRRGEGGRIAYLYGIYGAHRDASTTAFAVTEESHPRQQRRSAFADQANTPGNRDANWDDCCCFEEEATERDELIKMTRGCLVHSLHTVSDIIGYAKVVRAQRNETLGRLNDVMCQFDALIRSYSHAVKNGANFPRQFDVSAGQSFGGGGGDSANGALPGQTQLEPAA</sequence>
<comment type="caution">
    <text evidence="2">The sequence shown here is derived from an EMBL/GenBank/DDBJ whole genome shotgun (WGS) entry which is preliminary data.</text>
</comment>
<dbReference type="Proteomes" id="UP001620626">
    <property type="component" value="Unassembled WGS sequence"/>
</dbReference>
<feature type="compositionally biased region" description="Basic and acidic residues" evidence="1">
    <location>
        <begin position="259"/>
        <end position="280"/>
    </location>
</feature>
<feature type="compositionally biased region" description="Basic and acidic residues" evidence="1">
    <location>
        <begin position="48"/>
        <end position="62"/>
    </location>
</feature>
<feature type="region of interest" description="Disordered" evidence="1">
    <location>
        <begin position="452"/>
        <end position="471"/>
    </location>
</feature>
<proteinExistence type="predicted"/>
<evidence type="ECO:0000256" key="1">
    <source>
        <dbReference type="SAM" id="MobiDB-lite"/>
    </source>
</evidence>
<dbReference type="EMBL" id="JBICBT010001093">
    <property type="protein sequence ID" value="KAL3083751.1"/>
    <property type="molecule type" value="Genomic_DNA"/>
</dbReference>
<feature type="region of interest" description="Disordered" evidence="1">
    <location>
        <begin position="1"/>
        <end position="62"/>
    </location>
</feature>
<gene>
    <name evidence="2" type="ORF">niasHT_036744</name>
</gene>
<evidence type="ECO:0000313" key="2">
    <source>
        <dbReference type="EMBL" id="KAL3083751.1"/>
    </source>
</evidence>
<accession>A0ABD2IWQ0</accession>
<feature type="compositionally biased region" description="Polar residues" evidence="1">
    <location>
        <begin position="281"/>
        <end position="295"/>
    </location>
</feature>
<name>A0ABD2IWQ0_9BILA</name>
<protein>
    <submittedName>
        <fullName evidence="2">Uncharacterized protein</fullName>
    </submittedName>
</protein>
<feature type="compositionally biased region" description="Polar residues" evidence="1">
    <location>
        <begin position="211"/>
        <end position="222"/>
    </location>
</feature>
<organism evidence="2 3">
    <name type="scientific">Heterodera trifolii</name>
    <dbReference type="NCBI Taxonomy" id="157864"/>
    <lineage>
        <taxon>Eukaryota</taxon>
        <taxon>Metazoa</taxon>
        <taxon>Ecdysozoa</taxon>
        <taxon>Nematoda</taxon>
        <taxon>Chromadorea</taxon>
        <taxon>Rhabditida</taxon>
        <taxon>Tylenchina</taxon>
        <taxon>Tylenchomorpha</taxon>
        <taxon>Tylenchoidea</taxon>
        <taxon>Heteroderidae</taxon>
        <taxon>Heteroderinae</taxon>
        <taxon>Heterodera</taxon>
    </lineage>
</organism>
<evidence type="ECO:0000313" key="3">
    <source>
        <dbReference type="Proteomes" id="UP001620626"/>
    </source>
</evidence>
<feature type="compositionally biased region" description="Basic and acidic residues" evidence="1">
    <location>
        <begin position="296"/>
        <end position="306"/>
    </location>
</feature>
<feature type="region of interest" description="Disordered" evidence="1">
    <location>
        <begin position="156"/>
        <end position="306"/>
    </location>
</feature>
<dbReference type="AlphaFoldDB" id="A0ABD2IWQ0"/>
<keyword evidence="3" id="KW-1185">Reference proteome</keyword>
<reference evidence="2 3" key="1">
    <citation type="submission" date="2024-10" db="EMBL/GenBank/DDBJ databases">
        <authorList>
            <person name="Kim D."/>
        </authorList>
    </citation>
    <scope>NUCLEOTIDE SEQUENCE [LARGE SCALE GENOMIC DNA]</scope>
    <source>
        <strain evidence="2">BH-2024</strain>
    </source>
</reference>